<dbReference type="InterPro" id="IPR054000">
    <property type="entry name" value="MLKL_N"/>
</dbReference>
<feature type="transmembrane region" description="Helical" evidence="1">
    <location>
        <begin position="346"/>
        <end position="366"/>
    </location>
</feature>
<dbReference type="GO" id="GO:0007166">
    <property type="term" value="P:cell surface receptor signaling pathway"/>
    <property type="evidence" value="ECO:0007669"/>
    <property type="project" value="InterPro"/>
</dbReference>
<dbReference type="Pfam" id="PF22215">
    <property type="entry name" value="MLKL_N"/>
    <property type="match status" value="1"/>
</dbReference>
<keyword evidence="1" id="KW-0472">Membrane</keyword>
<keyword evidence="1" id="KW-0812">Transmembrane</keyword>
<evidence type="ECO:0000313" key="4">
    <source>
        <dbReference type="Proteomes" id="UP000250043"/>
    </source>
</evidence>
<dbReference type="Proteomes" id="UP000250043">
    <property type="component" value="Unassembled WGS sequence"/>
</dbReference>
<dbReference type="Gene3D" id="1.20.930.20">
    <property type="entry name" value="Adaptor protein Cbl, N-terminal domain"/>
    <property type="match status" value="1"/>
</dbReference>
<reference evidence="3 4" key="1">
    <citation type="submission" date="2016-07" db="EMBL/GenBank/DDBJ databases">
        <title>Draft genome of the white-rot fungus Obba rivulosa 3A-2.</title>
        <authorList>
            <consortium name="DOE Joint Genome Institute"/>
            <person name="Miettinen O."/>
            <person name="Riley R."/>
            <person name="Acob R."/>
            <person name="Barry K."/>
            <person name="Cullen D."/>
            <person name="De Vries R."/>
            <person name="Hainaut M."/>
            <person name="Hatakka A."/>
            <person name="Henrissat B."/>
            <person name="Hilden K."/>
            <person name="Kuo R."/>
            <person name="Labutti K."/>
            <person name="Lipzen A."/>
            <person name="Makela M.R."/>
            <person name="Sandor L."/>
            <person name="Spatafora J.W."/>
            <person name="Grigoriev I.V."/>
            <person name="Hibbett D.S."/>
        </authorList>
    </citation>
    <scope>NUCLEOTIDE SEQUENCE [LARGE SCALE GENOMIC DNA]</scope>
    <source>
        <strain evidence="3 4">3A-2</strain>
    </source>
</reference>
<dbReference type="InterPro" id="IPR036537">
    <property type="entry name" value="Adaptor_Cbl_N_dom_sf"/>
</dbReference>
<dbReference type="OrthoDB" id="2973320at2759"/>
<dbReference type="AlphaFoldDB" id="A0A8E2DM65"/>
<dbReference type="InterPro" id="IPR059179">
    <property type="entry name" value="MLKL-like_MCAfunc"/>
</dbReference>
<evidence type="ECO:0000259" key="2">
    <source>
        <dbReference type="Pfam" id="PF22215"/>
    </source>
</evidence>
<gene>
    <name evidence="3" type="ORF">OBBRIDRAFT_510293</name>
</gene>
<feature type="domain" description="Mixed lineage kinase" evidence="2">
    <location>
        <begin position="66"/>
        <end position="156"/>
    </location>
</feature>
<dbReference type="EMBL" id="KV722380">
    <property type="protein sequence ID" value="OCH91766.1"/>
    <property type="molecule type" value="Genomic_DNA"/>
</dbReference>
<accession>A0A8E2DM65</accession>
<organism evidence="3 4">
    <name type="scientific">Obba rivulosa</name>
    <dbReference type="NCBI Taxonomy" id="1052685"/>
    <lineage>
        <taxon>Eukaryota</taxon>
        <taxon>Fungi</taxon>
        <taxon>Dikarya</taxon>
        <taxon>Basidiomycota</taxon>
        <taxon>Agaricomycotina</taxon>
        <taxon>Agaricomycetes</taxon>
        <taxon>Polyporales</taxon>
        <taxon>Gelatoporiaceae</taxon>
        <taxon>Obba</taxon>
    </lineage>
</organism>
<evidence type="ECO:0000313" key="3">
    <source>
        <dbReference type="EMBL" id="OCH91766.1"/>
    </source>
</evidence>
<keyword evidence="4" id="KW-1185">Reference proteome</keyword>
<keyword evidence="1" id="KW-1133">Transmembrane helix</keyword>
<dbReference type="CDD" id="cd21037">
    <property type="entry name" value="MLKL_NTD"/>
    <property type="match status" value="1"/>
</dbReference>
<protein>
    <recommendedName>
        <fullName evidence="2">Mixed lineage kinase domain-containing protein</fullName>
    </recommendedName>
</protein>
<sequence>MPEQYCNDYFPRISPPFFPIFYDLMSVQSTTHGRMNTDDIMAHGISVLETLKNVSSLASTVPCLNIVISAALSLISTIEKMRGDKERCHRLSRRVSNLLKDLKQAVSNELDIAENDDLSASLPDLQSALIDIEEDLKAMAAKSATLRFLRRGSIATRLDEHIDTVDEVSRSFNRAVLMSLRKATNDLIKFDKQQLRLFRFPDIRLRRVRGTWRASTELSGENWEAEWKGRLVAVRVLCPTHSREDTLSLLLSTVHGLHQCRYPYIAQMLGYSHPSERSRFLVLETGHDVLQYLKATAPLSRLRTYLQLYIDFHSRGLDSYMSTMTVCLHCPPKMTARSFLLPRTSWMYTGIVSGTACAHCLIRRVTQLRTRTMMFKVFMRS</sequence>
<evidence type="ECO:0000256" key="1">
    <source>
        <dbReference type="SAM" id="Phobius"/>
    </source>
</evidence>
<proteinExistence type="predicted"/>
<name>A0A8E2DM65_9APHY</name>